<keyword evidence="1" id="KW-0805">Transcription regulation</keyword>
<feature type="domain" description="HTH araC/xylS-type" evidence="4">
    <location>
        <begin position="196"/>
        <end position="294"/>
    </location>
</feature>
<comment type="caution">
    <text evidence="5">The sequence shown here is derived from an EMBL/GenBank/DDBJ whole genome shotgun (WGS) entry which is preliminary data.</text>
</comment>
<keyword evidence="3" id="KW-0804">Transcription</keyword>
<proteinExistence type="predicted"/>
<keyword evidence="6" id="KW-1185">Reference proteome</keyword>
<evidence type="ECO:0000256" key="1">
    <source>
        <dbReference type="ARBA" id="ARBA00023015"/>
    </source>
</evidence>
<dbReference type="InterPro" id="IPR003313">
    <property type="entry name" value="AraC-bd"/>
</dbReference>
<dbReference type="RefSeq" id="WP_345254234.1">
    <property type="nucleotide sequence ID" value="NZ_BAABGY010000005.1"/>
</dbReference>
<evidence type="ECO:0000256" key="3">
    <source>
        <dbReference type="ARBA" id="ARBA00023163"/>
    </source>
</evidence>
<dbReference type="Gene3D" id="1.10.10.60">
    <property type="entry name" value="Homeodomain-like"/>
    <property type="match status" value="1"/>
</dbReference>
<evidence type="ECO:0000313" key="5">
    <source>
        <dbReference type="EMBL" id="GAA4324594.1"/>
    </source>
</evidence>
<dbReference type="Pfam" id="PF02311">
    <property type="entry name" value="AraC_binding"/>
    <property type="match status" value="1"/>
</dbReference>
<evidence type="ECO:0000259" key="4">
    <source>
        <dbReference type="PROSITE" id="PS01124"/>
    </source>
</evidence>
<sequence>MIKKNPDTATIPVYDLRHIDAEAQHGLMVARFRDYLDQHYPHLRRPHRHSFYHLVLFTKGSGTHTIDFETFDVRAGQAYFMSPGQVHSWQFEGDVEGYVVHFQPSFFTAFLHNDRYLERFAFFSGRPERSVCQLPGSELGRVAGLFEDLLEEVRLGKTGAIDLVRLRLLEFFIRTDRVCGGDKDDAPAPQKSLLLRHFRQLIDEHFRELRLPREYAALLYVTPNHLNALCRDLLGTTAGDLIRDRVLLEAKRLLTHADLTVAAVADNLHFDDPSYFNRFFRKYVGSTPDEFRKQHLHL</sequence>
<dbReference type="Proteomes" id="UP001501725">
    <property type="component" value="Unassembled WGS sequence"/>
</dbReference>
<evidence type="ECO:0000256" key="2">
    <source>
        <dbReference type="ARBA" id="ARBA00023125"/>
    </source>
</evidence>
<evidence type="ECO:0000313" key="6">
    <source>
        <dbReference type="Proteomes" id="UP001501725"/>
    </source>
</evidence>
<dbReference type="InterPro" id="IPR037923">
    <property type="entry name" value="HTH-like"/>
</dbReference>
<dbReference type="Gene3D" id="2.60.120.10">
    <property type="entry name" value="Jelly Rolls"/>
    <property type="match status" value="1"/>
</dbReference>
<dbReference type="InterPro" id="IPR014710">
    <property type="entry name" value="RmlC-like_jellyroll"/>
</dbReference>
<dbReference type="SMART" id="SM00342">
    <property type="entry name" value="HTH_ARAC"/>
    <property type="match status" value="1"/>
</dbReference>
<dbReference type="SUPFAM" id="SSF51215">
    <property type="entry name" value="Regulatory protein AraC"/>
    <property type="match status" value="1"/>
</dbReference>
<organism evidence="5 6">
    <name type="scientific">Flaviaesturariibacter amylovorans</name>
    <dbReference type="NCBI Taxonomy" id="1084520"/>
    <lineage>
        <taxon>Bacteria</taxon>
        <taxon>Pseudomonadati</taxon>
        <taxon>Bacteroidota</taxon>
        <taxon>Chitinophagia</taxon>
        <taxon>Chitinophagales</taxon>
        <taxon>Chitinophagaceae</taxon>
        <taxon>Flaviaestuariibacter</taxon>
    </lineage>
</organism>
<dbReference type="SUPFAM" id="SSF46689">
    <property type="entry name" value="Homeodomain-like"/>
    <property type="match status" value="1"/>
</dbReference>
<name>A0ABP8GHW5_9BACT</name>
<dbReference type="InterPro" id="IPR018060">
    <property type="entry name" value="HTH_AraC"/>
</dbReference>
<dbReference type="PROSITE" id="PS01124">
    <property type="entry name" value="HTH_ARAC_FAMILY_2"/>
    <property type="match status" value="1"/>
</dbReference>
<dbReference type="PANTHER" id="PTHR43280">
    <property type="entry name" value="ARAC-FAMILY TRANSCRIPTIONAL REGULATOR"/>
    <property type="match status" value="1"/>
</dbReference>
<keyword evidence="2" id="KW-0238">DNA-binding</keyword>
<gene>
    <name evidence="5" type="ORF">GCM10023184_12040</name>
</gene>
<accession>A0ABP8GHW5</accession>
<dbReference type="Pfam" id="PF12833">
    <property type="entry name" value="HTH_18"/>
    <property type="match status" value="1"/>
</dbReference>
<dbReference type="EMBL" id="BAABGY010000005">
    <property type="protein sequence ID" value="GAA4324594.1"/>
    <property type="molecule type" value="Genomic_DNA"/>
</dbReference>
<dbReference type="InterPro" id="IPR009057">
    <property type="entry name" value="Homeodomain-like_sf"/>
</dbReference>
<dbReference type="PANTHER" id="PTHR43280:SF32">
    <property type="entry name" value="TRANSCRIPTIONAL REGULATORY PROTEIN"/>
    <property type="match status" value="1"/>
</dbReference>
<reference evidence="6" key="1">
    <citation type="journal article" date="2019" name="Int. J. Syst. Evol. Microbiol.">
        <title>The Global Catalogue of Microorganisms (GCM) 10K type strain sequencing project: providing services to taxonomists for standard genome sequencing and annotation.</title>
        <authorList>
            <consortium name="The Broad Institute Genomics Platform"/>
            <consortium name="The Broad Institute Genome Sequencing Center for Infectious Disease"/>
            <person name="Wu L."/>
            <person name="Ma J."/>
        </authorList>
    </citation>
    <scope>NUCLEOTIDE SEQUENCE [LARGE SCALE GENOMIC DNA]</scope>
    <source>
        <strain evidence="6">JCM 17919</strain>
    </source>
</reference>
<protein>
    <submittedName>
        <fullName evidence="5">Helix-turn-helix transcriptional regulator</fullName>
    </submittedName>
</protein>